<dbReference type="GO" id="GO:0004860">
    <property type="term" value="F:protein kinase inhibitor activity"/>
    <property type="evidence" value="ECO:0007669"/>
    <property type="project" value="UniProtKB-KW"/>
</dbReference>
<dbReference type="PANTHER" id="PTHR33142:SF114">
    <property type="entry name" value="CYCLIN-DEPENDENT PROTEIN KINASE INHIBITOR SMR14"/>
    <property type="match status" value="1"/>
</dbReference>
<evidence type="ECO:0000313" key="4">
    <source>
        <dbReference type="EMBL" id="KAK1362474.1"/>
    </source>
</evidence>
<dbReference type="AlphaFoldDB" id="A0AAD8H9Y0"/>
<accession>A0AAD8H9Y0</accession>
<evidence type="ECO:0000256" key="2">
    <source>
        <dbReference type="ARBA" id="ARBA00023306"/>
    </source>
</evidence>
<keyword evidence="5" id="KW-1185">Reference proteome</keyword>
<evidence type="ECO:0000256" key="1">
    <source>
        <dbReference type="ARBA" id="ARBA00023013"/>
    </source>
</evidence>
<sequence>MPNSKYGDRISDQELRKEDEEFIEMKQQQFGDDGLYSIADDDTDGFPTPTCKIPVPAHCLGAPKKSLNRKFERYLEKKQLQFEDGLSSSTEDDDNDGFRTPTSLKHRIQVPTSSCLPAPKKSSRRKIEGSIMLKL</sequence>
<keyword evidence="1" id="KW-0649">Protein kinase inhibitor</keyword>
<feature type="region of interest" description="Disordered" evidence="3">
    <location>
        <begin position="82"/>
        <end position="135"/>
    </location>
</feature>
<evidence type="ECO:0000256" key="3">
    <source>
        <dbReference type="SAM" id="MobiDB-lite"/>
    </source>
</evidence>
<comment type="caution">
    <text evidence="4">The sequence shown here is derived from an EMBL/GenBank/DDBJ whole genome shotgun (WGS) entry which is preliminary data.</text>
</comment>
<dbReference type="GO" id="GO:0032875">
    <property type="term" value="P:regulation of DNA endoreduplication"/>
    <property type="evidence" value="ECO:0007669"/>
    <property type="project" value="InterPro"/>
</dbReference>
<keyword evidence="2" id="KW-0131">Cell cycle</keyword>
<gene>
    <name evidence="4" type="ORF">POM88_046948</name>
</gene>
<evidence type="ECO:0000313" key="5">
    <source>
        <dbReference type="Proteomes" id="UP001237642"/>
    </source>
</evidence>
<protein>
    <submittedName>
        <fullName evidence="4">Uncharacterized protein</fullName>
    </submittedName>
</protein>
<proteinExistence type="predicted"/>
<reference evidence="4" key="1">
    <citation type="submission" date="2023-02" db="EMBL/GenBank/DDBJ databases">
        <title>Genome of toxic invasive species Heracleum sosnowskyi carries increased number of genes despite the absence of recent whole-genome duplications.</title>
        <authorList>
            <person name="Schelkunov M."/>
            <person name="Shtratnikova V."/>
            <person name="Makarenko M."/>
            <person name="Klepikova A."/>
            <person name="Omelchenko D."/>
            <person name="Novikova G."/>
            <person name="Obukhova E."/>
            <person name="Bogdanov V."/>
            <person name="Penin A."/>
            <person name="Logacheva M."/>
        </authorList>
    </citation>
    <scope>NUCLEOTIDE SEQUENCE</scope>
    <source>
        <strain evidence="4">Hsosn_3</strain>
        <tissue evidence="4">Leaf</tissue>
    </source>
</reference>
<name>A0AAD8H9Y0_9APIA</name>
<dbReference type="EMBL" id="JAUIZM010000010">
    <property type="protein sequence ID" value="KAK1362474.1"/>
    <property type="molecule type" value="Genomic_DNA"/>
</dbReference>
<organism evidence="4 5">
    <name type="scientific">Heracleum sosnowskyi</name>
    <dbReference type="NCBI Taxonomy" id="360622"/>
    <lineage>
        <taxon>Eukaryota</taxon>
        <taxon>Viridiplantae</taxon>
        <taxon>Streptophyta</taxon>
        <taxon>Embryophyta</taxon>
        <taxon>Tracheophyta</taxon>
        <taxon>Spermatophyta</taxon>
        <taxon>Magnoliopsida</taxon>
        <taxon>eudicotyledons</taxon>
        <taxon>Gunneridae</taxon>
        <taxon>Pentapetalae</taxon>
        <taxon>asterids</taxon>
        <taxon>campanulids</taxon>
        <taxon>Apiales</taxon>
        <taxon>Apiaceae</taxon>
        <taxon>Apioideae</taxon>
        <taxon>apioid superclade</taxon>
        <taxon>Tordylieae</taxon>
        <taxon>Tordyliinae</taxon>
        <taxon>Heracleum</taxon>
    </lineage>
</organism>
<dbReference type="InterPro" id="IPR040389">
    <property type="entry name" value="SMR"/>
</dbReference>
<dbReference type="Proteomes" id="UP001237642">
    <property type="component" value="Unassembled WGS sequence"/>
</dbReference>
<dbReference type="GO" id="GO:0005634">
    <property type="term" value="C:nucleus"/>
    <property type="evidence" value="ECO:0007669"/>
    <property type="project" value="TreeGrafter"/>
</dbReference>
<reference evidence="4" key="2">
    <citation type="submission" date="2023-05" db="EMBL/GenBank/DDBJ databases">
        <authorList>
            <person name="Schelkunov M.I."/>
        </authorList>
    </citation>
    <scope>NUCLEOTIDE SEQUENCE</scope>
    <source>
        <strain evidence="4">Hsosn_3</strain>
        <tissue evidence="4">Leaf</tissue>
    </source>
</reference>
<dbReference type="PANTHER" id="PTHR33142">
    <property type="entry name" value="CYCLIN-DEPENDENT PROTEIN KINASE INHIBITOR SMR13"/>
    <property type="match status" value="1"/>
</dbReference>